<dbReference type="RefSeq" id="XP_018760317.1">
    <property type="nucleotide sequence ID" value="XM_018906502.1"/>
</dbReference>
<evidence type="ECO:0000313" key="3">
    <source>
        <dbReference type="Proteomes" id="UP000009096"/>
    </source>
</evidence>
<proteinExistence type="predicted"/>
<dbReference type="Proteomes" id="UP000009096">
    <property type="component" value="Chromosome 4"/>
</dbReference>
<feature type="region of interest" description="Disordered" evidence="1">
    <location>
        <begin position="1"/>
        <end position="26"/>
    </location>
</feature>
<dbReference type="AlphaFoldDB" id="W7MSP7"/>
<dbReference type="KEGG" id="fvr:FVEG_17248"/>
<dbReference type="VEuPathDB" id="FungiDB:FVEG_17248"/>
<accession>W7MSP7</accession>
<name>W7MSP7_GIBM7</name>
<evidence type="ECO:0000256" key="1">
    <source>
        <dbReference type="SAM" id="MobiDB-lite"/>
    </source>
</evidence>
<reference evidence="2 3" key="1">
    <citation type="journal article" date="2010" name="Nature">
        <title>Comparative genomics reveals mobile pathogenicity chromosomes in Fusarium.</title>
        <authorList>
            <person name="Ma L.J."/>
            <person name="van der Does H.C."/>
            <person name="Borkovich K.A."/>
            <person name="Coleman J.J."/>
            <person name="Daboussi M.J."/>
            <person name="Di Pietro A."/>
            <person name="Dufresne M."/>
            <person name="Freitag M."/>
            <person name="Grabherr M."/>
            <person name="Henrissat B."/>
            <person name="Houterman P.M."/>
            <person name="Kang S."/>
            <person name="Shim W.B."/>
            <person name="Woloshuk C."/>
            <person name="Xie X."/>
            <person name="Xu J.R."/>
            <person name="Antoniw J."/>
            <person name="Baker S.E."/>
            <person name="Bluhm B.H."/>
            <person name="Breakspear A."/>
            <person name="Brown D.W."/>
            <person name="Butchko R.A."/>
            <person name="Chapman S."/>
            <person name="Coulson R."/>
            <person name="Coutinho P.M."/>
            <person name="Danchin E.G."/>
            <person name="Diener A."/>
            <person name="Gale L.R."/>
            <person name="Gardiner D.M."/>
            <person name="Goff S."/>
            <person name="Hammond-Kosack K.E."/>
            <person name="Hilburn K."/>
            <person name="Hua-Van A."/>
            <person name="Jonkers W."/>
            <person name="Kazan K."/>
            <person name="Kodira C.D."/>
            <person name="Koehrsen M."/>
            <person name="Kumar L."/>
            <person name="Lee Y.H."/>
            <person name="Li L."/>
            <person name="Manners J.M."/>
            <person name="Miranda-Saavedra D."/>
            <person name="Mukherjee M."/>
            <person name="Park G."/>
            <person name="Park J."/>
            <person name="Park S.Y."/>
            <person name="Proctor R.H."/>
            <person name="Regev A."/>
            <person name="Ruiz-Roldan M.C."/>
            <person name="Sain D."/>
            <person name="Sakthikumar S."/>
            <person name="Sykes S."/>
            <person name="Schwartz D.C."/>
            <person name="Turgeon B.G."/>
            <person name="Wapinski I."/>
            <person name="Yoder O."/>
            <person name="Young S."/>
            <person name="Zeng Q."/>
            <person name="Zhou S."/>
            <person name="Galagan J."/>
            <person name="Cuomo C.A."/>
            <person name="Kistler H.C."/>
            <person name="Rep M."/>
        </authorList>
    </citation>
    <scope>NUCLEOTIDE SEQUENCE [LARGE SCALE GENOMIC DNA]</scope>
    <source>
        <strain evidence="3">M3125 / FGSC 7600</strain>
    </source>
</reference>
<protein>
    <submittedName>
        <fullName evidence="2">Uncharacterized protein</fullName>
    </submittedName>
</protein>
<gene>
    <name evidence="2" type="ORF">FVEG_17248</name>
</gene>
<dbReference type="EMBL" id="CM000581">
    <property type="protein sequence ID" value="EWG54126.1"/>
    <property type="molecule type" value="Genomic_DNA"/>
</dbReference>
<sequence length="171" mass="19290">MLTTQSQPLGLKSRQQEPAVEVTRSPRRRSVRFFRSKQRRDWGAVRTHFDLWDPNDVMTATHLVVTTLTYVPNAAATHYTDTCELGWSQACYHYSSARSNNPHWSTLDCPQAAATNNYRNDAAATATWNLEHKGSEWTDTANYKVACDRGEFPPTYLLAETDGAFTEAGKS</sequence>
<organism evidence="2 3">
    <name type="scientific">Gibberella moniliformis (strain M3125 / FGSC 7600)</name>
    <name type="common">Maize ear and stalk rot fungus</name>
    <name type="synonym">Fusarium verticillioides</name>
    <dbReference type="NCBI Taxonomy" id="334819"/>
    <lineage>
        <taxon>Eukaryota</taxon>
        <taxon>Fungi</taxon>
        <taxon>Dikarya</taxon>
        <taxon>Ascomycota</taxon>
        <taxon>Pezizomycotina</taxon>
        <taxon>Sordariomycetes</taxon>
        <taxon>Hypocreomycetidae</taxon>
        <taxon>Hypocreales</taxon>
        <taxon>Nectriaceae</taxon>
        <taxon>Fusarium</taxon>
        <taxon>Fusarium fujikuroi species complex</taxon>
    </lineage>
</organism>
<dbReference type="STRING" id="334819.W7MSP7"/>
<evidence type="ECO:0000313" key="2">
    <source>
        <dbReference type="EMBL" id="EWG54126.1"/>
    </source>
</evidence>
<keyword evidence="3" id="KW-1185">Reference proteome</keyword>
<dbReference type="EMBL" id="DS022260">
    <property type="protein sequence ID" value="EWG54126.1"/>
    <property type="molecule type" value="Genomic_DNA"/>
</dbReference>
<dbReference type="GeneID" id="30074124"/>